<accession>A0A814Z369</accession>
<dbReference type="Proteomes" id="UP000663852">
    <property type="component" value="Unassembled WGS sequence"/>
</dbReference>
<gene>
    <name evidence="1" type="ORF">EDS130_LOCUS27216</name>
</gene>
<evidence type="ECO:0000313" key="2">
    <source>
        <dbReference type="Proteomes" id="UP000663852"/>
    </source>
</evidence>
<organism evidence="1 2">
    <name type="scientific">Adineta ricciae</name>
    <name type="common">Rotifer</name>
    <dbReference type="NCBI Taxonomy" id="249248"/>
    <lineage>
        <taxon>Eukaryota</taxon>
        <taxon>Metazoa</taxon>
        <taxon>Spiralia</taxon>
        <taxon>Gnathifera</taxon>
        <taxon>Rotifera</taxon>
        <taxon>Eurotatoria</taxon>
        <taxon>Bdelloidea</taxon>
        <taxon>Adinetida</taxon>
        <taxon>Adinetidae</taxon>
        <taxon>Adineta</taxon>
    </lineage>
</organism>
<name>A0A814Z369_ADIRI</name>
<dbReference type="AlphaFoldDB" id="A0A814Z369"/>
<reference evidence="1" key="1">
    <citation type="submission" date="2021-02" db="EMBL/GenBank/DDBJ databases">
        <authorList>
            <person name="Nowell W R."/>
        </authorList>
    </citation>
    <scope>NUCLEOTIDE SEQUENCE</scope>
</reference>
<protein>
    <submittedName>
        <fullName evidence="1">Uncharacterized protein</fullName>
    </submittedName>
</protein>
<sequence length="99" mass="11928">MRNLILVECLVRKITRNNALYPICLTFDFSNARHDNQQITSEICIVTFSDLLFHRDDTEITIRRSLNNHQTSLQQFSSKCMIKYCCRWRFQWIITNRLI</sequence>
<comment type="caution">
    <text evidence="1">The sequence shown here is derived from an EMBL/GenBank/DDBJ whole genome shotgun (WGS) entry which is preliminary data.</text>
</comment>
<proteinExistence type="predicted"/>
<evidence type="ECO:0000313" key="1">
    <source>
        <dbReference type="EMBL" id="CAF1236418.1"/>
    </source>
</evidence>
<dbReference type="EMBL" id="CAJNOJ010000170">
    <property type="protein sequence ID" value="CAF1236418.1"/>
    <property type="molecule type" value="Genomic_DNA"/>
</dbReference>